<accession>A0A8H5BVC7</accession>
<dbReference type="Gene3D" id="3.30.40.10">
    <property type="entry name" value="Zinc/RING finger domain, C3HC4 (zinc finger)"/>
    <property type="match status" value="1"/>
</dbReference>
<dbReference type="AlphaFoldDB" id="A0A8H5BVC7"/>
<keyword evidence="7 9" id="KW-0472">Membrane</keyword>
<feature type="domain" description="RING-CH-type" evidence="10">
    <location>
        <begin position="8"/>
        <end position="81"/>
    </location>
</feature>
<keyword evidence="3" id="KW-0479">Metal-binding</keyword>
<reference evidence="11 12" key="1">
    <citation type="journal article" date="2020" name="ISME J.">
        <title>Uncovering the hidden diversity of litter-decomposition mechanisms in mushroom-forming fungi.</title>
        <authorList>
            <person name="Floudas D."/>
            <person name="Bentzer J."/>
            <person name="Ahren D."/>
            <person name="Johansson T."/>
            <person name="Persson P."/>
            <person name="Tunlid A."/>
        </authorList>
    </citation>
    <scope>NUCLEOTIDE SEQUENCE [LARGE SCALE GENOMIC DNA]</scope>
    <source>
        <strain evidence="11 12">CBS 101986</strain>
    </source>
</reference>
<evidence type="ECO:0000256" key="5">
    <source>
        <dbReference type="ARBA" id="ARBA00022833"/>
    </source>
</evidence>
<dbReference type="PANTHER" id="PTHR46283">
    <property type="entry name" value="E3 UBIQUITIN-PROTEIN LIGASE MARCH5"/>
    <property type="match status" value="1"/>
</dbReference>
<feature type="region of interest" description="Disordered" evidence="8">
    <location>
        <begin position="296"/>
        <end position="316"/>
    </location>
</feature>
<dbReference type="Proteomes" id="UP000567179">
    <property type="component" value="Unassembled WGS sequence"/>
</dbReference>
<evidence type="ECO:0000256" key="4">
    <source>
        <dbReference type="ARBA" id="ARBA00022771"/>
    </source>
</evidence>
<protein>
    <recommendedName>
        <fullName evidence="10">RING-CH-type domain-containing protein</fullName>
    </recommendedName>
</protein>
<dbReference type="OrthoDB" id="5817083at2759"/>
<dbReference type="InterPro" id="IPR011016">
    <property type="entry name" value="Znf_RING-CH"/>
</dbReference>
<keyword evidence="5" id="KW-0862">Zinc</keyword>
<feature type="transmembrane region" description="Helical" evidence="9">
    <location>
        <begin position="104"/>
        <end position="133"/>
    </location>
</feature>
<gene>
    <name evidence="11" type="ORF">D9619_008940</name>
</gene>
<evidence type="ECO:0000256" key="6">
    <source>
        <dbReference type="ARBA" id="ARBA00022989"/>
    </source>
</evidence>
<organism evidence="11 12">
    <name type="scientific">Psilocybe cf. subviscida</name>
    <dbReference type="NCBI Taxonomy" id="2480587"/>
    <lineage>
        <taxon>Eukaryota</taxon>
        <taxon>Fungi</taxon>
        <taxon>Dikarya</taxon>
        <taxon>Basidiomycota</taxon>
        <taxon>Agaricomycotina</taxon>
        <taxon>Agaricomycetes</taxon>
        <taxon>Agaricomycetidae</taxon>
        <taxon>Agaricales</taxon>
        <taxon>Agaricineae</taxon>
        <taxon>Strophariaceae</taxon>
        <taxon>Psilocybe</taxon>
    </lineage>
</organism>
<dbReference type="GO" id="GO:0008270">
    <property type="term" value="F:zinc ion binding"/>
    <property type="evidence" value="ECO:0007669"/>
    <property type="project" value="UniProtKB-KW"/>
</dbReference>
<comment type="subcellular location">
    <subcellularLocation>
        <location evidence="1">Membrane</location>
        <topology evidence="1">Multi-pass membrane protein</topology>
    </subcellularLocation>
</comment>
<dbReference type="GO" id="GO:0016020">
    <property type="term" value="C:membrane"/>
    <property type="evidence" value="ECO:0007669"/>
    <property type="project" value="UniProtKB-SubCell"/>
</dbReference>
<keyword evidence="6 9" id="KW-1133">Transmembrane helix</keyword>
<dbReference type="PROSITE" id="PS51292">
    <property type="entry name" value="ZF_RING_CH"/>
    <property type="match status" value="1"/>
</dbReference>
<sequence length="501" mass="54813">MADRVPTVNDLRVKLCYICREEERADTPSNNPPRPWTHPCNCTLIAHEDCLLRWIQTSQSTPSRAAQALKCPQCGTSYELESKGSVLLDVLGSSNKVLQRLGRYFTVFGAAATAGLVGTTVYICLTAYGAWAVKQFIGTEMFDLILTDDPANWTWQAYINLPLLPISLILSRFRGSSSSMVVPLLLVWPPSTPVGEKSRSLLDYWRRPENHARLTQAAALRSLWPPPPMFFGIFVFPIVRHFYRRLYARAYEALLGAPMPAASARRRQGAGGGDLGFQEGPFVIRIRANLENVAPGQANAAGNGEGGAEGEEDEQQPVVNADPNVAAIEAAEQIIQVDAASLGRRVAGALLVPAISNVMGTALFALSRHSPLLSALLGIRRPPLGASGAKRYPLPPFSLAALAPSHIPWSELTVPQKAKTGLKLIVSAFLGGTRTWVNSDPVWWRNGVGFALFSVAKDCVYLLHLWLAKRELESRRVKNHDFKGVDIAELDLLDSFRQTVA</sequence>
<keyword evidence="12" id="KW-1185">Reference proteome</keyword>
<evidence type="ECO:0000256" key="8">
    <source>
        <dbReference type="SAM" id="MobiDB-lite"/>
    </source>
</evidence>
<proteinExistence type="predicted"/>
<keyword evidence="2 9" id="KW-0812">Transmembrane</keyword>
<evidence type="ECO:0000313" key="11">
    <source>
        <dbReference type="EMBL" id="KAF5329686.1"/>
    </source>
</evidence>
<keyword evidence="4" id="KW-0863">Zinc-finger</keyword>
<evidence type="ECO:0000256" key="3">
    <source>
        <dbReference type="ARBA" id="ARBA00022723"/>
    </source>
</evidence>
<dbReference type="SMART" id="SM00744">
    <property type="entry name" value="RINGv"/>
    <property type="match status" value="1"/>
</dbReference>
<evidence type="ECO:0000259" key="10">
    <source>
        <dbReference type="PROSITE" id="PS51292"/>
    </source>
</evidence>
<dbReference type="InterPro" id="IPR013083">
    <property type="entry name" value="Znf_RING/FYVE/PHD"/>
</dbReference>
<feature type="transmembrane region" description="Helical" evidence="9">
    <location>
        <begin position="153"/>
        <end position="170"/>
    </location>
</feature>
<name>A0A8H5BVC7_9AGAR</name>
<dbReference type="Pfam" id="PF12906">
    <property type="entry name" value="RINGv"/>
    <property type="match status" value="1"/>
</dbReference>
<evidence type="ECO:0000256" key="2">
    <source>
        <dbReference type="ARBA" id="ARBA00022692"/>
    </source>
</evidence>
<evidence type="ECO:0000256" key="7">
    <source>
        <dbReference type="ARBA" id="ARBA00023136"/>
    </source>
</evidence>
<evidence type="ECO:0000256" key="9">
    <source>
        <dbReference type="SAM" id="Phobius"/>
    </source>
</evidence>
<evidence type="ECO:0000313" key="12">
    <source>
        <dbReference type="Proteomes" id="UP000567179"/>
    </source>
</evidence>
<comment type="caution">
    <text evidence="11">The sequence shown here is derived from an EMBL/GenBank/DDBJ whole genome shotgun (WGS) entry which is preliminary data.</text>
</comment>
<dbReference type="SUPFAM" id="SSF57850">
    <property type="entry name" value="RING/U-box"/>
    <property type="match status" value="1"/>
</dbReference>
<dbReference type="EMBL" id="JAACJJ010000002">
    <property type="protein sequence ID" value="KAF5329686.1"/>
    <property type="molecule type" value="Genomic_DNA"/>
</dbReference>
<evidence type="ECO:0000256" key="1">
    <source>
        <dbReference type="ARBA" id="ARBA00004141"/>
    </source>
</evidence>